<dbReference type="InterPro" id="IPR036942">
    <property type="entry name" value="Beta-barrel_TonB_sf"/>
</dbReference>
<keyword evidence="9 10" id="KW-0998">Cell outer membrane</keyword>
<dbReference type="InterPro" id="IPR039426">
    <property type="entry name" value="TonB-dep_rcpt-like"/>
</dbReference>
<accession>A0A291QQL5</accession>
<keyword evidence="7 11" id="KW-0798">TonB box</keyword>
<keyword evidence="3 10" id="KW-1134">Transmembrane beta strand</keyword>
<keyword evidence="6" id="KW-0406">Ion transport</keyword>
<dbReference type="PROSITE" id="PS00430">
    <property type="entry name" value="TONB_DEPENDENT_REC_1"/>
    <property type="match status" value="1"/>
</dbReference>
<dbReference type="GO" id="GO:0044718">
    <property type="term" value="P:siderophore transmembrane transport"/>
    <property type="evidence" value="ECO:0007669"/>
    <property type="project" value="TreeGrafter"/>
</dbReference>
<dbReference type="InterPro" id="IPR037066">
    <property type="entry name" value="Plug_dom_sf"/>
</dbReference>
<evidence type="ECO:0000256" key="3">
    <source>
        <dbReference type="ARBA" id="ARBA00022452"/>
    </source>
</evidence>
<dbReference type="AlphaFoldDB" id="A0A291QQL5"/>
<evidence type="ECO:0000313" key="15">
    <source>
        <dbReference type="EMBL" id="ATL46226.1"/>
    </source>
</evidence>
<evidence type="ECO:0000256" key="2">
    <source>
        <dbReference type="ARBA" id="ARBA00022448"/>
    </source>
</evidence>
<dbReference type="KEGG" id="cbae:COR50_03045"/>
<protein>
    <recommendedName>
        <fullName evidence="17">TonB-dependent receptor</fullName>
    </recommendedName>
</protein>
<sequence>MQKKQIILPLLFWGAGLSTALAQHGQPKDSTATNQLNTVVVTAAKFPKQLSETGKVVTVITAEDLKRNSGKTLSSILNNQAGIVVNGAENNLGSNQEVYTRGASSGNTLILIDGIPLYDASTINNTFDINFLPVSQIERIEILKGSQSTLYGSDATAGVINIITKKNADKPLGISGQLAYGSYDTYNANANLGGQAGKWSYQAGYNYLSSKGFSSAYDSTGKQNFDKDGFTRNQGYASIGFKPGDNWEIKGFVNYSKYTTGLDGGAFLDQTRNKLHNNTLLAGINNRYNFKKGSWFFTYNYQKNDRHQMKDSVTEFDYYYYADYISNTHQLETYVNFDLTKEVQLIVGADYRTSNTDEQYKSAFPITGLGPDSAHMNQFSHYASLFLHNLGGFTMEIGGRFNYHSVYGNNQTISFNPAYVINDKHKIFANISSAYKTPTLYQLFSEFGNRNLNPESSLNYEAGYQGFYSKKINFRVTGFFREVKNWIDFYSGIYPEPSYYVNADKQEIYGAEIEGNWNITDDLRFNLNYTYVKGKTIDKDSTYNNLFRRPEHALNAGLGYQVNDQLFLSLVGKWYSKRWEKQYNAPSVPLKSYYTVDVYASYQINKHLNLFVDARNITDQEYFDIWGYNNRKFNVNGGLQFNF</sequence>
<evidence type="ECO:0000256" key="6">
    <source>
        <dbReference type="ARBA" id="ARBA00023065"/>
    </source>
</evidence>
<evidence type="ECO:0000259" key="14">
    <source>
        <dbReference type="Pfam" id="PF07715"/>
    </source>
</evidence>
<feature type="domain" description="TonB-dependent receptor plug" evidence="14">
    <location>
        <begin position="50"/>
        <end position="159"/>
    </location>
</feature>
<dbReference type="SUPFAM" id="SSF56935">
    <property type="entry name" value="Porins"/>
    <property type="match status" value="1"/>
</dbReference>
<dbReference type="InterPro" id="IPR000531">
    <property type="entry name" value="Beta-barrel_TonB"/>
</dbReference>
<keyword evidence="16" id="KW-1185">Reference proteome</keyword>
<dbReference type="EMBL" id="CP023777">
    <property type="protein sequence ID" value="ATL46226.1"/>
    <property type="molecule type" value="Genomic_DNA"/>
</dbReference>
<feature type="chain" id="PRO_5012493985" description="TonB-dependent receptor" evidence="12">
    <location>
        <begin position="23"/>
        <end position="643"/>
    </location>
</feature>
<comment type="similarity">
    <text evidence="10 11">Belongs to the TonB-dependent receptor family.</text>
</comment>
<dbReference type="Gene3D" id="2.40.170.20">
    <property type="entry name" value="TonB-dependent receptor, beta-barrel domain"/>
    <property type="match status" value="1"/>
</dbReference>
<dbReference type="RefSeq" id="WP_098192615.1">
    <property type="nucleotide sequence ID" value="NZ_CP023777.1"/>
</dbReference>
<evidence type="ECO:0000256" key="1">
    <source>
        <dbReference type="ARBA" id="ARBA00004571"/>
    </source>
</evidence>
<evidence type="ECO:0000256" key="10">
    <source>
        <dbReference type="PROSITE-ProRule" id="PRU01360"/>
    </source>
</evidence>
<evidence type="ECO:0000313" key="16">
    <source>
        <dbReference type="Proteomes" id="UP000220133"/>
    </source>
</evidence>
<evidence type="ECO:0000256" key="12">
    <source>
        <dbReference type="SAM" id="SignalP"/>
    </source>
</evidence>
<keyword evidence="8 10" id="KW-0472">Membrane</keyword>
<dbReference type="GO" id="GO:0015344">
    <property type="term" value="F:siderophore uptake transmembrane transporter activity"/>
    <property type="evidence" value="ECO:0007669"/>
    <property type="project" value="TreeGrafter"/>
</dbReference>
<feature type="signal peptide" evidence="12">
    <location>
        <begin position="1"/>
        <end position="22"/>
    </location>
</feature>
<dbReference type="PANTHER" id="PTHR30069:SF53">
    <property type="entry name" value="COLICIN I RECEPTOR-RELATED"/>
    <property type="match status" value="1"/>
</dbReference>
<reference evidence="15 16" key="1">
    <citation type="submission" date="2017-10" db="EMBL/GenBank/DDBJ databases">
        <title>Paenichitinophaga pekingensis gen. nov., sp. nov., isolated from activated sludge.</title>
        <authorList>
            <person name="Jin D."/>
            <person name="Kong X."/>
            <person name="Deng Y."/>
            <person name="Bai Z."/>
        </authorList>
    </citation>
    <scope>NUCLEOTIDE SEQUENCE [LARGE SCALE GENOMIC DNA]</scope>
    <source>
        <strain evidence="15 16">13</strain>
    </source>
</reference>
<dbReference type="OrthoDB" id="9764669at2"/>
<evidence type="ECO:0000256" key="11">
    <source>
        <dbReference type="RuleBase" id="RU003357"/>
    </source>
</evidence>
<evidence type="ECO:0000256" key="5">
    <source>
        <dbReference type="ARBA" id="ARBA00022729"/>
    </source>
</evidence>
<dbReference type="InterPro" id="IPR012910">
    <property type="entry name" value="Plug_dom"/>
</dbReference>
<dbReference type="PANTHER" id="PTHR30069">
    <property type="entry name" value="TONB-DEPENDENT OUTER MEMBRANE RECEPTOR"/>
    <property type="match status" value="1"/>
</dbReference>
<dbReference type="InterPro" id="IPR010916">
    <property type="entry name" value="TonB_box_CS"/>
</dbReference>
<dbReference type="Pfam" id="PF00593">
    <property type="entry name" value="TonB_dep_Rec_b-barrel"/>
    <property type="match status" value="1"/>
</dbReference>
<evidence type="ECO:0000256" key="7">
    <source>
        <dbReference type="ARBA" id="ARBA00023077"/>
    </source>
</evidence>
<organism evidence="15 16">
    <name type="scientific">Chitinophaga caeni</name>
    <dbReference type="NCBI Taxonomy" id="2029983"/>
    <lineage>
        <taxon>Bacteria</taxon>
        <taxon>Pseudomonadati</taxon>
        <taxon>Bacteroidota</taxon>
        <taxon>Chitinophagia</taxon>
        <taxon>Chitinophagales</taxon>
        <taxon>Chitinophagaceae</taxon>
        <taxon>Chitinophaga</taxon>
    </lineage>
</organism>
<dbReference type="GO" id="GO:0009279">
    <property type="term" value="C:cell outer membrane"/>
    <property type="evidence" value="ECO:0007669"/>
    <property type="project" value="UniProtKB-SubCell"/>
</dbReference>
<evidence type="ECO:0008006" key="17">
    <source>
        <dbReference type="Google" id="ProtNLM"/>
    </source>
</evidence>
<keyword evidence="4 10" id="KW-0812">Transmembrane</keyword>
<evidence type="ECO:0000259" key="13">
    <source>
        <dbReference type="Pfam" id="PF00593"/>
    </source>
</evidence>
<gene>
    <name evidence="15" type="ORF">COR50_03045</name>
</gene>
<evidence type="ECO:0000256" key="8">
    <source>
        <dbReference type="ARBA" id="ARBA00023136"/>
    </source>
</evidence>
<name>A0A291QQL5_9BACT</name>
<dbReference type="Pfam" id="PF07715">
    <property type="entry name" value="Plug"/>
    <property type="match status" value="1"/>
</dbReference>
<dbReference type="Proteomes" id="UP000220133">
    <property type="component" value="Chromosome"/>
</dbReference>
<evidence type="ECO:0000256" key="4">
    <source>
        <dbReference type="ARBA" id="ARBA00022692"/>
    </source>
</evidence>
<keyword evidence="2 10" id="KW-0813">Transport</keyword>
<keyword evidence="5 12" id="KW-0732">Signal</keyword>
<dbReference type="PROSITE" id="PS52016">
    <property type="entry name" value="TONB_DEPENDENT_REC_3"/>
    <property type="match status" value="1"/>
</dbReference>
<comment type="subcellular location">
    <subcellularLocation>
        <location evidence="1 10">Cell outer membrane</location>
        <topology evidence="1 10">Multi-pass membrane protein</topology>
    </subcellularLocation>
</comment>
<evidence type="ECO:0000256" key="9">
    <source>
        <dbReference type="ARBA" id="ARBA00023237"/>
    </source>
</evidence>
<dbReference type="Gene3D" id="2.170.130.10">
    <property type="entry name" value="TonB-dependent receptor, plug domain"/>
    <property type="match status" value="1"/>
</dbReference>
<dbReference type="CDD" id="cd01347">
    <property type="entry name" value="ligand_gated_channel"/>
    <property type="match status" value="1"/>
</dbReference>
<proteinExistence type="inferred from homology"/>
<feature type="domain" description="TonB-dependent receptor-like beta-barrel" evidence="13">
    <location>
        <begin position="255"/>
        <end position="617"/>
    </location>
</feature>